<feature type="region of interest" description="Disordered" evidence="1">
    <location>
        <begin position="1316"/>
        <end position="1342"/>
    </location>
</feature>
<dbReference type="PANTHER" id="PTHR46348">
    <property type="entry name" value="DELETED IN LUNG AND ESOPHAGEAL CANCER PROTEIN 1"/>
    <property type="match status" value="1"/>
</dbReference>
<evidence type="ECO:0000313" key="4">
    <source>
        <dbReference type="RefSeq" id="XP_072582567.1"/>
    </source>
</evidence>
<keyword evidence="3" id="KW-1185">Reference proteome</keyword>
<feature type="region of interest" description="Disordered" evidence="1">
    <location>
        <begin position="1"/>
        <end position="32"/>
    </location>
</feature>
<evidence type="ECO:0000313" key="3">
    <source>
        <dbReference type="Proteomes" id="UP001652641"/>
    </source>
</evidence>
<dbReference type="InterPro" id="IPR059041">
    <property type="entry name" value="Ig_DLEC1_1"/>
</dbReference>
<dbReference type="InterPro" id="IPR033304">
    <property type="entry name" value="DLEC1"/>
</dbReference>
<sequence>METGGAEAPQSGESGSCALGGATWTPTSPVARVRSPSESARLPSLAYSEAFHYGFGSRARRVGPPTLQPLPEPHLLRLRPTSLRTQDISHLLTGVFRNLYTNEVVGEDLSASLIKARGSEDARHEEFVDELQRIREVYKQRLDEVEMLERHIIQARARALAEKERIMQQAKVHVLENFITVPPVKSIFRWCVDSELLQKHHLISPDDYYSDTVPFCSAPKGVSIPGYSKLTFSCEKHSVPKKHLTKKLKASSEEMLTKVKDELNYTVDSRTGDLSLKGKRKTVKAGPSKNAKWMSHLHVPQRELERLLLVRMESRNRFLKNPRFFPPNTPHGGKSLLFPPKKPVLTGDFPSGDLEESCVDTPVFLAKPSIGFFTDYEIGPVYEMVISLQNTTATSRYLRVIPPSTPYFALGLGMFPGKGGMVAPGMTCQYTVQFFPDCLGDFDDFILVETQSAHTLLIPLQARRPPPVLTLSPVLDCGYCLIGGIKITRFICKNVGFSVGKFCIMPKKSWPPPSFRAVATIGFVEQPPFGILPSVFELAPGQAICMEVLFLPTSLEKAEQTFIVVCDNCQIKELVTVGIGQLVALDLIYISGEESHPEPGELTDLTAQHFIRFEPENLQSTAGKQLIIRNATHVELAFHWQIMKPNLQSLMPGETYSLDSLKYHPDRETAFSILPERGVLGPHTDHEFILTFSPHEVSPFDIEPSSGQIHPLGECRVNITLEAKQCQRLQTVLELEVVNGTWSYLPVYAEVQEPFVYLQNSHVEVRNLYLGVPAKATITLINGTLLPTRFHWSKLLGHQASVCTAKVSPRRGTLGPSEERQLNLELTAHTEEELSDLALPCTVSGMKEPLVLGISGKPQGLQVAIAISMEGSDSSVPSIALWPGHLEELHLDFGSKVPLRTRMNCQLILTNHSPIQTPFTLKFEYFGSPQNSLNQKPSLPNMPPALLKTSRIREHLAKREQLNFMESMLSHGKGAAFFPHISQGTLGAHQQLSIDITGYANMWGEYWDNLICTVGDLPPAVIPVHMAVVGCPISSQRTTYYTTDQLQKEPIIRFGTQVSGGDTVTRVLRLNNSSPCDIRLDWETYTPEDREDRLLELLVFYGPPFPLRDQAGNDLSCPETPESSSSFWSSSPSNTSDSSHEAAQSAEGSDRASQKIISVVLREHDGVPADHLYCISPKQVVVPMGGSSTISISYTPMVLGPEVLHKVECVGYALGFMSLDDEAERELPGRRHRLQDFAAGPLRLDLCGYVRPAQLSMELDYGGGVEFRHQASDLIPEQPCTGVLSELMTTHHLKLTNTTEIPQYFQLLVSRPFSVSQEGASRSRRAPGPGREQGCEEDPAKASKQLVLHPQENMLVNVSFSLSLELLSYQKLPADQMLPGVDIRQHASGEKEMVFTQSLLLEYANHTTQVVPLRATVAVPELQLSTSWVDFGTCFVNQERVREVYLMNLSGCRSYWAVLMGQQDPDKDLAAFRVSPNSGLLEARLVNAPPNIITLQVFFIARSSELYESTLVVEGMLGEKACTLRLRGQGSYDERYMSLHQL</sequence>
<dbReference type="PANTHER" id="PTHR46348:SF1">
    <property type="entry name" value="DELETED IN LUNG AND ESOPHAGEAL CANCER PROTEIN 1"/>
    <property type="match status" value="1"/>
</dbReference>
<name>A0ABM4XX06_VULVU</name>
<protein>
    <submittedName>
        <fullName evidence="4">Deleted in lung and esophageal cancer protein 1 isoform X19</fullName>
    </submittedName>
</protein>
<feature type="domain" description="Deleted in lung and esophageal cancer protein 1 Ig-like" evidence="2">
    <location>
        <begin position="364"/>
        <end position="450"/>
    </location>
</feature>
<feature type="region of interest" description="Disordered" evidence="1">
    <location>
        <begin position="1111"/>
        <end position="1151"/>
    </location>
</feature>
<reference evidence="4" key="1">
    <citation type="submission" date="2025-08" db="UniProtKB">
        <authorList>
            <consortium name="RefSeq"/>
        </authorList>
    </citation>
    <scope>IDENTIFICATION</scope>
    <source>
        <tissue evidence="4">Cell line</tissue>
    </source>
</reference>
<gene>
    <name evidence="4" type="primary">DLEC1</name>
</gene>
<dbReference type="Gene3D" id="2.60.40.10">
    <property type="entry name" value="Immunoglobulins"/>
    <property type="match status" value="6"/>
</dbReference>
<evidence type="ECO:0000256" key="1">
    <source>
        <dbReference type="SAM" id="MobiDB-lite"/>
    </source>
</evidence>
<feature type="compositionally biased region" description="Low complexity" evidence="1">
    <location>
        <begin position="1123"/>
        <end position="1137"/>
    </location>
</feature>
<dbReference type="Proteomes" id="UP001652641">
    <property type="component" value="Chromosome 11"/>
</dbReference>
<dbReference type="Pfam" id="PF23277">
    <property type="entry name" value="Ig_Dlec1_1"/>
    <property type="match status" value="1"/>
</dbReference>
<dbReference type="Pfam" id="PF23316">
    <property type="entry name" value="Ig_DLEC1_6th"/>
    <property type="match status" value="1"/>
</dbReference>
<proteinExistence type="predicted"/>
<dbReference type="GeneID" id="112921658"/>
<organism evidence="3 4">
    <name type="scientific">Vulpes vulpes</name>
    <name type="common">Red fox</name>
    <dbReference type="NCBI Taxonomy" id="9627"/>
    <lineage>
        <taxon>Eukaryota</taxon>
        <taxon>Metazoa</taxon>
        <taxon>Chordata</taxon>
        <taxon>Craniata</taxon>
        <taxon>Vertebrata</taxon>
        <taxon>Euteleostomi</taxon>
        <taxon>Mammalia</taxon>
        <taxon>Eutheria</taxon>
        <taxon>Laurasiatheria</taxon>
        <taxon>Carnivora</taxon>
        <taxon>Caniformia</taxon>
        <taxon>Canidae</taxon>
        <taxon>Vulpes</taxon>
    </lineage>
</organism>
<dbReference type="RefSeq" id="XP_072582567.1">
    <property type="nucleotide sequence ID" value="XM_072726466.1"/>
</dbReference>
<dbReference type="InterPro" id="IPR013783">
    <property type="entry name" value="Ig-like_fold"/>
</dbReference>
<evidence type="ECO:0000259" key="2">
    <source>
        <dbReference type="Pfam" id="PF23277"/>
    </source>
</evidence>
<accession>A0ABM4XX06</accession>